<feature type="region of interest" description="Disordered" evidence="1">
    <location>
        <begin position="1"/>
        <end position="20"/>
    </location>
</feature>
<reference evidence="3" key="1">
    <citation type="submission" date="2018-03" db="EMBL/GenBank/DDBJ databases">
        <authorList>
            <person name="Sun L."/>
            <person name="Liu H."/>
            <person name="Chen W."/>
            <person name="Huang K."/>
            <person name="Liu W."/>
            <person name="Gao X."/>
        </authorList>
    </citation>
    <scope>NUCLEOTIDE SEQUENCE [LARGE SCALE GENOMIC DNA]</scope>
    <source>
        <strain evidence="3">SH9</strain>
    </source>
</reference>
<name>A0A2T1HMN4_9HYPH</name>
<comment type="caution">
    <text evidence="2">The sequence shown here is derived from an EMBL/GenBank/DDBJ whole genome shotgun (WGS) entry which is preliminary data.</text>
</comment>
<evidence type="ECO:0000313" key="2">
    <source>
        <dbReference type="EMBL" id="PSC02829.1"/>
    </source>
</evidence>
<organism evidence="2 3">
    <name type="scientific">Alsobacter soli</name>
    <dbReference type="NCBI Taxonomy" id="2109933"/>
    <lineage>
        <taxon>Bacteria</taxon>
        <taxon>Pseudomonadati</taxon>
        <taxon>Pseudomonadota</taxon>
        <taxon>Alphaproteobacteria</taxon>
        <taxon>Hyphomicrobiales</taxon>
        <taxon>Alsobacteraceae</taxon>
        <taxon>Alsobacter</taxon>
    </lineage>
</organism>
<accession>A0A2T1HMN4</accession>
<sequence>MSETISGLTQSTFDEPAGPEEPSLFGDFSSFLGGFLGAPSTPLARLFQSDFGDIQERLFNGLRNDIHDAILERLGLQDPHSTPNAGAGDAAGGGLENLRLTLDYVQVNQALDGNGDHAEIDFNFNAGGQTWSYYKESINERGDVVPMDHVFNLYNWDPNVNLLITTSGKEVDPGIQADDPLPKVTTVLTKEDLRDHDFTTTARNSDGSFDLVYHWSLDVTPASNTGAAAAAAATPNQDTLLAAAATPNQDALLAAAGAPSQDALLAAAAAPNHDMLLA</sequence>
<dbReference type="RefSeq" id="WP_106340089.1">
    <property type="nucleotide sequence ID" value="NZ_PVZS01000037.1"/>
</dbReference>
<proteinExistence type="predicted"/>
<feature type="compositionally biased region" description="Polar residues" evidence="1">
    <location>
        <begin position="1"/>
        <end position="13"/>
    </location>
</feature>
<keyword evidence="3" id="KW-1185">Reference proteome</keyword>
<dbReference type="Proteomes" id="UP000239772">
    <property type="component" value="Unassembled WGS sequence"/>
</dbReference>
<dbReference type="EMBL" id="PVZS01000037">
    <property type="protein sequence ID" value="PSC02829.1"/>
    <property type="molecule type" value="Genomic_DNA"/>
</dbReference>
<evidence type="ECO:0000313" key="3">
    <source>
        <dbReference type="Proteomes" id="UP000239772"/>
    </source>
</evidence>
<gene>
    <name evidence="2" type="ORF">SLNSH_22180</name>
</gene>
<evidence type="ECO:0000256" key="1">
    <source>
        <dbReference type="SAM" id="MobiDB-lite"/>
    </source>
</evidence>
<dbReference type="AlphaFoldDB" id="A0A2T1HMN4"/>
<protein>
    <submittedName>
        <fullName evidence="2">Uncharacterized protein</fullName>
    </submittedName>
</protein>